<name>A0A8S5VB96_9CAUD</name>
<dbReference type="Pfam" id="PF13262">
    <property type="entry name" value="DUF4054"/>
    <property type="match status" value="1"/>
</dbReference>
<protein>
    <submittedName>
        <fullName evidence="1">Head to tail adaptor</fullName>
    </submittedName>
</protein>
<dbReference type="EMBL" id="BK016237">
    <property type="protein sequence ID" value="DAG04004.1"/>
    <property type="molecule type" value="Genomic_DNA"/>
</dbReference>
<accession>A0A8S5VB96</accession>
<organism evidence="1">
    <name type="scientific">Myoviridae sp. ctbEa13</name>
    <dbReference type="NCBI Taxonomy" id="2825136"/>
    <lineage>
        <taxon>Viruses</taxon>
        <taxon>Duplodnaviria</taxon>
        <taxon>Heunggongvirae</taxon>
        <taxon>Uroviricota</taxon>
        <taxon>Caudoviricetes</taxon>
    </lineage>
</organism>
<reference evidence="1" key="1">
    <citation type="journal article" date="2021" name="Proc. Natl. Acad. Sci. U.S.A.">
        <title>A Catalog of Tens of Thousands of Viruses from Human Metagenomes Reveals Hidden Associations with Chronic Diseases.</title>
        <authorList>
            <person name="Tisza M.J."/>
            <person name="Buck C.B."/>
        </authorList>
    </citation>
    <scope>NUCLEOTIDE SEQUENCE</scope>
    <source>
        <strain evidence="1">CtbEa13</strain>
    </source>
</reference>
<evidence type="ECO:0000313" key="1">
    <source>
        <dbReference type="EMBL" id="DAG04004.1"/>
    </source>
</evidence>
<sequence>MALIGIQLNRENPAFTSEDFVFWMPQYAKFIATEEGQRYFNKIYSLVNNKIFKSIFGSDWELAMSYGIAHYLTIIANQIEAPSGDTLQGIAGGATHGVLSSMTVGAFSKTYELDKSMVSENEALFWNQTSYGAALMALLKTKAVPSILVVTSNPIPGAN</sequence>
<proteinExistence type="predicted"/>
<dbReference type="InterPro" id="IPR025127">
    <property type="entry name" value="DUF4054"/>
</dbReference>